<evidence type="ECO:0000313" key="6">
    <source>
        <dbReference type="EMBL" id="MBB3036347.1"/>
    </source>
</evidence>
<feature type="transmembrane region" description="Helical" evidence="4">
    <location>
        <begin position="129"/>
        <end position="149"/>
    </location>
</feature>
<protein>
    <submittedName>
        <fullName evidence="6">Two-component system sensor histidine kinase DesK</fullName>
        <ecNumber evidence="6">2.7.13.3</ecNumber>
    </submittedName>
</protein>
<sequence length="374" mass="39796">MGDHLRGSGGDHVAPGSGKAMTDERDYSWLYGAVWLIFLVFPATELFTSDQSFAALTVGGTLLVVFAGVFVYGLISLKCIGQDDLRANLVVLGMVAITALMGLLIGLAAMGMTAFVISYVFFAWPMRRAAALALSVIALVLAGPGVIFGGEFGSYWGFLLFLVPVSVMTALSRVMVLKEESRRELQDELSKVAERDRIARDVHDILGHGLTVISVKAELAARLIDSDPARARRELAELHTLARGALAEVRSTVTRMRSRSLDEELRTARTALTAAGIEAALPASAPEVRDGAEEVFAWAVREAVTNIIRHSGASRCAITLKADSVTITDDGRRNGPLLEGQGLRGLRERAATAGARVEIGAVHGGGTSVEVAVP</sequence>
<keyword evidence="7" id="KW-1185">Reference proteome</keyword>
<dbReference type="CDD" id="cd16917">
    <property type="entry name" value="HATPase_UhpB-NarQ-NarX-like"/>
    <property type="match status" value="1"/>
</dbReference>
<evidence type="ECO:0000256" key="4">
    <source>
        <dbReference type="SAM" id="Phobius"/>
    </source>
</evidence>
<feature type="transmembrane region" description="Helical" evidence="4">
    <location>
        <begin position="155"/>
        <end position="176"/>
    </location>
</feature>
<keyword evidence="4" id="KW-1133">Transmembrane helix</keyword>
<name>A0A839RIX4_9ACTN</name>
<dbReference type="Gene3D" id="1.20.5.1930">
    <property type="match status" value="1"/>
</dbReference>
<feature type="transmembrane region" description="Helical" evidence="4">
    <location>
        <begin position="54"/>
        <end position="77"/>
    </location>
</feature>
<dbReference type="InterPro" id="IPR036890">
    <property type="entry name" value="HATPase_C_sf"/>
</dbReference>
<keyword evidence="4" id="KW-0812">Transmembrane</keyword>
<dbReference type="EMBL" id="JACHWS010000001">
    <property type="protein sequence ID" value="MBB3036347.1"/>
    <property type="molecule type" value="Genomic_DNA"/>
</dbReference>
<evidence type="ECO:0000256" key="1">
    <source>
        <dbReference type="ARBA" id="ARBA00022679"/>
    </source>
</evidence>
<comment type="caution">
    <text evidence="6">The sequence shown here is derived from an EMBL/GenBank/DDBJ whole genome shotgun (WGS) entry which is preliminary data.</text>
</comment>
<feature type="transmembrane region" description="Helical" evidence="4">
    <location>
        <begin position="89"/>
        <end position="122"/>
    </location>
</feature>
<dbReference type="GO" id="GO:0016020">
    <property type="term" value="C:membrane"/>
    <property type="evidence" value="ECO:0007669"/>
    <property type="project" value="InterPro"/>
</dbReference>
<dbReference type="PANTHER" id="PTHR24421:SF63">
    <property type="entry name" value="SENSOR HISTIDINE KINASE DESK"/>
    <property type="match status" value="1"/>
</dbReference>
<dbReference type="SUPFAM" id="SSF55874">
    <property type="entry name" value="ATPase domain of HSP90 chaperone/DNA topoisomerase II/histidine kinase"/>
    <property type="match status" value="1"/>
</dbReference>
<keyword evidence="4" id="KW-0472">Membrane</keyword>
<dbReference type="Pfam" id="PF07730">
    <property type="entry name" value="HisKA_3"/>
    <property type="match status" value="1"/>
</dbReference>
<keyword evidence="2 6" id="KW-0418">Kinase</keyword>
<keyword evidence="1 6" id="KW-0808">Transferase</keyword>
<dbReference type="InterPro" id="IPR050482">
    <property type="entry name" value="Sensor_HK_TwoCompSys"/>
</dbReference>
<dbReference type="InterPro" id="IPR011712">
    <property type="entry name" value="Sig_transdc_His_kin_sub3_dim/P"/>
</dbReference>
<dbReference type="Gene3D" id="3.30.565.10">
    <property type="entry name" value="Histidine kinase-like ATPase, C-terminal domain"/>
    <property type="match status" value="1"/>
</dbReference>
<dbReference type="Proteomes" id="UP000567922">
    <property type="component" value="Unassembled WGS sequence"/>
</dbReference>
<gene>
    <name evidence="6" type="ORF">FHU29_000781</name>
</gene>
<feature type="transmembrane region" description="Helical" evidence="4">
    <location>
        <begin position="29"/>
        <end position="47"/>
    </location>
</feature>
<reference evidence="6 7" key="1">
    <citation type="submission" date="2020-08" db="EMBL/GenBank/DDBJ databases">
        <title>Sequencing the genomes of 1000 actinobacteria strains.</title>
        <authorList>
            <person name="Klenk H.-P."/>
        </authorList>
    </citation>
    <scope>NUCLEOTIDE SEQUENCE [LARGE SCALE GENOMIC DNA]</scope>
    <source>
        <strain evidence="6 7">DSM 45258</strain>
    </source>
</reference>
<organism evidence="6 7">
    <name type="scientific">Hoyosella altamirensis</name>
    <dbReference type="NCBI Taxonomy" id="616997"/>
    <lineage>
        <taxon>Bacteria</taxon>
        <taxon>Bacillati</taxon>
        <taxon>Actinomycetota</taxon>
        <taxon>Actinomycetes</taxon>
        <taxon>Mycobacteriales</taxon>
        <taxon>Hoyosellaceae</taxon>
        <taxon>Hoyosella</taxon>
    </lineage>
</organism>
<dbReference type="PANTHER" id="PTHR24421">
    <property type="entry name" value="NITRATE/NITRITE SENSOR PROTEIN NARX-RELATED"/>
    <property type="match status" value="1"/>
</dbReference>
<evidence type="ECO:0000259" key="5">
    <source>
        <dbReference type="Pfam" id="PF07730"/>
    </source>
</evidence>
<dbReference type="GO" id="GO:0000155">
    <property type="term" value="F:phosphorelay sensor kinase activity"/>
    <property type="evidence" value="ECO:0007669"/>
    <property type="project" value="InterPro"/>
</dbReference>
<evidence type="ECO:0000256" key="2">
    <source>
        <dbReference type="ARBA" id="ARBA00022777"/>
    </source>
</evidence>
<evidence type="ECO:0000256" key="3">
    <source>
        <dbReference type="ARBA" id="ARBA00023012"/>
    </source>
</evidence>
<proteinExistence type="predicted"/>
<feature type="domain" description="Signal transduction histidine kinase subgroup 3 dimerisation and phosphoacceptor" evidence="5">
    <location>
        <begin position="194"/>
        <end position="260"/>
    </location>
</feature>
<evidence type="ECO:0000313" key="7">
    <source>
        <dbReference type="Proteomes" id="UP000567922"/>
    </source>
</evidence>
<accession>A0A839RIX4</accession>
<dbReference type="AlphaFoldDB" id="A0A839RIX4"/>
<dbReference type="RefSeq" id="WP_183377465.1">
    <property type="nucleotide sequence ID" value="NZ_BDDI01000007.1"/>
</dbReference>
<dbReference type="GO" id="GO:0046983">
    <property type="term" value="F:protein dimerization activity"/>
    <property type="evidence" value="ECO:0007669"/>
    <property type="project" value="InterPro"/>
</dbReference>
<dbReference type="EC" id="2.7.13.3" evidence="6"/>
<keyword evidence="3" id="KW-0902">Two-component regulatory system</keyword>